<keyword evidence="1" id="KW-0472">Membrane</keyword>
<reference evidence="2 3" key="1">
    <citation type="submission" date="2023-03" db="EMBL/GenBank/DDBJ databases">
        <title>High recombination rates correlate with genetic variation in Cardiocondyla obscurior ants.</title>
        <authorList>
            <person name="Errbii M."/>
        </authorList>
    </citation>
    <scope>NUCLEOTIDE SEQUENCE [LARGE SCALE GENOMIC DNA]</scope>
    <source>
        <strain evidence="2">Alpha-2009</strain>
        <tissue evidence="2">Whole body</tissue>
    </source>
</reference>
<keyword evidence="1" id="KW-1133">Transmembrane helix</keyword>
<evidence type="ECO:0000313" key="2">
    <source>
        <dbReference type="EMBL" id="KAL0114335.1"/>
    </source>
</evidence>
<feature type="transmembrane region" description="Helical" evidence="1">
    <location>
        <begin position="109"/>
        <end position="129"/>
    </location>
</feature>
<name>A0AAW2FGI1_9HYME</name>
<gene>
    <name evidence="2" type="ORF">PUN28_011532</name>
</gene>
<keyword evidence="3" id="KW-1185">Reference proteome</keyword>
<proteinExistence type="predicted"/>
<comment type="caution">
    <text evidence="2">The sequence shown here is derived from an EMBL/GenBank/DDBJ whole genome shotgun (WGS) entry which is preliminary data.</text>
</comment>
<dbReference type="AlphaFoldDB" id="A0AAW2FGI1"/>
<dbReference type="EMBL" id="JADYXP020000011">
    <property type="protein sequence ID" value="KAL0114335.1"/>
    <property type="molecule type" value="Genomic_DNA"/>
</dbReference>
<evidence type="ECO:0000256" key="1">
    <source>
        <dbReference type="SAM" id="Phobius"/>
    </source>
</evidence>
<keyword evidence="1" id="KW-0812">Transmembrane</keyword>
<accession>A0AAW2FGI1</accession>
<dbReference type="Proteomes" id="UP001430953">
    <property type="component" value="Unassembled WGS sequence"/>
</dbReference>
<organism evidence="2 3">
    <name type="scientific">Cardiocondyla obscurior</name>
    <dbReference type="NCBI Taxonomy" id="286306"/>
    <lineage>
        <taxon>Eukaryota</taxon>
        <taxon>Metazoa</taxon>
        <taxon>Ecdysozoa</taxon>
        <taxon>Arthropoda</taxon>
        <taxon>Hexapoda</taxon>
        <taxon>Insecta</taxon>
        <taxon>Pterygota</taxon>
        <taxon>Neoptera</taxon>
        <taxon>Endopterygota</taxon>
        <taxon>Hymenoptera</taxon>
        <taxon>Apocrita</taxon>
        <taxon>Aculeata</taxon>
        <taxon>Formicoidea</taxon>
        <taxon>Formicidae</taxon>
        <taxon>Myrmicinae</taxon>
        <taxon>Cardiocondyla</taxon>
    </lineage>
</organism>
<sequence length="149" mass="17953">MCVVYATEAQSCYRFRQCKRTAFENSIQNCKFVKRRKKARSIETLGVEDARRRVRPRVLISIPGRRRREKRFARPRRSSCNDAGDEIITHEDGKKNGKRLFATRRPNRVYIFLFFNLFFILFFWSFYFYRNKQCAVSLGHLLYDTAFVR</sequence>
<protein>
    <recommendedName>
        <fullName evidence="4">Transmembrane protein</fullName>
    </recommendedName>
</protein>
<evidence type="ECO:0000313" key="3">
    <source>
        <dbReference type="Proteomes" id="UP001430953"/>
    </source>
</evidence>
<evidence type="ECO:0008006" key="4">
    <source>
        <dbReference type="Google" id="ProtNLM"/>
    </source>
</evidence>